<name>A0ABV1WPH2_9ACTN</name>
<organism evidence="1 2">
    <name type="scientific">Streptomyces hyaluromycini</name>
    <dbReference type="NCBI Taxonomy" id="1377993"/>
    <lineage>
        <taxon>Bacteria</taxon>
        <taxon>Bacillati</taxon>
        <taxon>Actinomycetota</taxon>
        <taxon>Actinomycetes</taxon>
        <taxon>Kitasatosporales</taxon>
        <taxon>Streptomycetaceae</taxon>
        <taxon>Streptomyces</taxon>
    </lineage>
</organism>
<dbReference type="RefSeq" id="WP_350777419.1">
    <property type="nucleotide sequence ID" value="NZ_JBEPEK010000020.1"/>
</dbReference>
<accession>A0ABV1WPH2</accession>
<dbReference type="Proteomes" id="UP001474181">
    <property type="component" value="Unassembled WGS sequence"/>
</dbReference>
<reference evidence="1 2" key="1">
    <citation type="submission" date="2024-06" db="EMBL/GenBank/DDBJ databases">
        <title>The Natural Products Discovery Center: Release of the First 8490 Sequenced Strains for Exploring Actinobacteria Biosynthetic Diversity.</title>
        <authorList>
            <person name="Kalkreuter E."/>
            <person name="Kautsar S.A."/>
            <person name="Yang D."/>
            <person name="Bader C.D."/>
            <person name="Teijaro C.N."/>
            <person name="Fluegel L."/>
            <person name="Davis C.M."/>
            <person name="Simpson J.R."/>
            <person name="Lauterbach L."/>
            <person name="Steele A.D."/>
            <person name="Gui C."/>
            <person name="Meng S."/>
            <person name="Li G."/>
            <person name="Viehrig K."/>
            <person name="Ye F."/>
            <person name="Su P."/>
            <person name="Kiefer A.F."/>
            <person name="Nichols A."/>
            <person name="Cepeda A.J."/>
            <person name="Yan W."/>
            <person name="Fan B."/>
            <person name="Jiang Y."/>
            <person name="Adhikari A."/>
            <person name="Zheng C.-J."/>
            <person name="Schuster L."/>
            <person name="Cowan T.M."/>
            <person name="Smanski M.J."/>
            <person name="Chevrette M.G."/>
            <person name="De Carvalho L.P.S."/>
            <person name="Shen B."/>
        </authorList>
    </citation>
    <scope>NUCLEOTIDE SEQUENCE [LARGE SCALE GENOMIC DNA]</scope>
    <source>
        <strain evidence="1 2">NPDC000234</strain>
    </source>
</reference>
<sequence>MIVAIETTGAERTGLVVELSLRDRIRAGDPEAFAELFGAHAQAVYGHAATAGQTPQWQGPRL</sequence>
<evidence type="ECO:0000313" key="2">
    <source>
        <dbReference type="Proteomes" id="UP001474181"/>
    </source>
</evidence>
<keyword evidence="2" id="KW-1185">Reference proteome</keyword>
<proteinExistence type="predicted"/>
<gene>
    <name evidence="1" type="ORF">ABT404_04640</name>
</gene>
<dbReference type="EMBL" id="JBEPEK010000020">
    <property type="protein sequence ID" value="MER7178771.1"/>
    <property type="molecule type" value="Genomic_DNA"/>
</dbReference>
<evidence type="ECO:0000313" key="1">
    <source>
        <dbReference type="EMBL" id="MER7178771.1"/>
    </source>
</evidence>
<protein>
    <submittedName>
        <fullName evidence="1">Uncharacterized protein</fullName>
    </submittedName>
</protein>
<comment type="caution">
    <text evidence="1">The sequence shown here is derived from an EMBL/GenBank/DDBJ whole genome shotgun (WGS) entry which is preliminary data.</text>
</comment>